<dbReference type="Gene3D" id="1.10.1740.10">
    <property type="match status" value="1"/>
</dbReference>
<dbReference type="InterPro" id="IPR032710">
    <property type="entry name" value="NTF2-like_dom_sf"/>
</dbReference>
<dbReference type="InterPro" id="IPR013324">
    <property type="entry name" value="RNA_pol_sigma_r3/r4-like"/>
</dbReference>
<dbReference type="Pfam" id="PF04542">
    <property type="entry name" value="Sigma70_r2"/>
    <property type="match status" value="1"/>
</dbReference>
<dbReference type="PANTHER" id="PTHR30173">
    <property type="entry name" value="SIGMA 19 FACTOR"/>
    <property type="match status" value="1"/>
</dbReference>
<comment type="caution">
    <text evidence="9">The sequence shown here is derived from an EMBL/GenBank/DDBJ whole genome shotgun (WGS) entry which is preliminary data.</text>
</comment>
<keyword evidence="4" id="KW-0731">Sigma factor</keyword>
<dbReference type="InterPro" id="IPR014284">
    <property type="entry name" value="RNA_pol_sigma-70_dom"/>
</dbReference>
<reference evidence="9 10" key="1">
    <citation type="submission" date="2024-10" db="EMBL/GenBank/DDBJ databases">
        <title>The Natural Products Discovery Center: Release of the First 8490 Sequenced Strains for Exploring Actinobacteria Biosynthetic Diversity.</title>
        <authorList>
            <person name="Kalkreuter E."/>
            <person name="Kautsar S.A."/>
            <person name="Yang D."/>
            <person name="Bader C.D."/>
            <person name="Teijaro C.N."/>
            <person name="Fluegel L."/>
            <person name="Davis C.M."/>
            <person name="Simpson J.R."/>
            <person name="Lauterbach L."/>
            <person name="Steele A.D."/>
            <person name="Gui C."/>
            <person name="Meng S."/>
            <person name="Li G."/>
            <person name="Viehrig K."/>
            <person name="Ye F."/>
            <person name="Su P."/>
            <person name="Kiefer A.F."/>
            <person name="Nichols A."/>
            <person name="Cepeda A.J."/>
            <person name="Yan W."/>
            <person name="Fan B."/>
            <person name="Jiang Y."/>
            <person name="Adhikari A."/>
            <person name="Zheng C.-J."/>
            <person name="Schuster L."/>
            <person name="Cowan T.M."/>
            <person name="Smanski M.J."/>
            <person name="Chevrette M.G."/>
            <person name="De Carvalho L.P.S."/>
            <person name="Shen B."/>
        </authorList>
    </citation>
    <scope>NUCLEOTIDE SEQUENCE [LARGE SCALE GENOMIC DNA]</scope>
    <source>
        <strain evidence="9 10">NPDC019275</strain>
    </source>
</reference>
<dbReference type="PANTHER" id="PTHR30173:SF36">
    <property type="entry name" value="ECF RNA POLYMERASE SIGMA FACTOR SIGJ"/>
    <property type="match status" value="1"/>
</dbReference>
<comment type="subunit">
    <text evidence="2">Interacts transiently with the RNA polymerase catalytic core formed by RpoA, RpoB, RpoC and RpoZ (2 alpha, 1 beta, 1 beta' and 1 omega subunit) to form the RNA polymerase holoenzyme that can initiate transcription.</text>
</comment>
<dbReference type="SUPFAM" id="SSF54427">
    <property type="entry name" value="NTF2-like"/>
    <property type="match status" value="1"/>
</dbReference>
<dbReference type="Gene3D" id="1.10.10.10">
    <property type="entry name" value="Winged helix-like DNA-binding domain superfamily/Winged helix DNA-binding domain"/>
    <property type="match status" value="1"/>
</dbReference>
<dbReference type="SUPFAM" id="SSF88946">
    <property type="entry name" value="Sigma2 domain of RNA polymerase sigma factors"/>
    <property type="match status" value="1"/>
</dbReference>
<proteinExistence type="inferred from homology"/>
<evidence type="ECO:0000256" key="5">
    <source>
        <dbReference type="ARBA" id="ARBA00023125"/>
    </source>
</evidence>
<evidence type="ECO:0000256" key="4">
    <source>
        <dbReference type="ARBA" id="ARBA00023082"/>
    </source>
</evidence>
<evidence type="ECO:0000256" key="1">
    <source>
        <dbReference type="ARBA" id="ARBA00010641"/>
    </source>
</evidence>
<dbReference type="InterPro" id="IPR052704">
    <property type="entry name" value="ECF_Sigma-70_Domain"/>
</dbReference>
<dbReference type="RefSeq" id="WP_397095070.1">
    <property type="nucleotide sequence ID" value="NZ_JBIRYO010000027.1"/>
</dbReference>
<keyword evidence="6" id="KW-0804">Transcription</keyword>
<accession>A0ABW7X987</accession>
<name>A0ABW7X987_9NOCA</name>
<dbReference type="Pfam" id="PF08281">
    <property type="entry name" value="Sigma70_r4_2"/>
    <property type="match status" value="1"/>
</dbReference>
<dbReference type="SUPFAM" id="SSF88659">
    <property type="entry name" value="Sigma3 and sigma4 domains of RNA polymerase sigma factors"/>
    <property type="match status" value="1"/>
</dbReference>
<feature type="domain" description="RNA polymerase sigma factor 70 region 4 type 2" evidence="8">
    <location>
        <begin position="109"/>
        <end position="160"/>
    </location>
</feature>
<dbReference type="InterPro" id="IPR007627">
    <property type="entry name" value="RNA_pol_sigma70_r2"/>
</dbReference>
<protein>
    <submittedName>
        <fullName evidence="9">Sigma-70 family RNA polymerase sigma factor</fullName>
    </submittedName>
</protein>
<comment type="similarity">
    <text evidence="1">Belongs to the sigma-70 factor family. ECF subfamily.</text>
</comment>
<sequence length="356" mass="38236">MDTATMARFEASRNRLASLAYRLLGSAADAEDTVQDAFLRWQAADREYVEVPEAWLTKIVTNLALDRLRSAKTRRERAVGAWMPEPLLDGDPMLGPADTVEQRESVTLAVLTLMERLSPVERAVYVLREAFAYSHAEIAEILGITESGSQQHNHRARRRIAAAGNGTEIDHASARRIVEAFVDAASSGRTERLVALLTDDATGISDGAGLGLAEKLIRYATPERIAGAVRAGFKPSPAKRRLAGGSPSIHAVVVNGCPAMLATLGDRVVGVLILEIRDDKIAGVRGIAARSRLGRLTEEWQRQEHDAPADRIVVAGCPPSAPAPQTSGSRKALAPCVCESVRPVDRGLSSACRGVI</sequence>
<organism evidence="9 10">
    <name type="scientific">Nocardia xishanensis</name>
    <dbReference type="NCBI Taxonomy" id="238964"/>
    <lineage>
        <taxon>Bacteria</taxon>
        <taxon>Bacillati</taxon>
        <taxon>Actinomycetota</taxon>
        <taxon>Actinomycetes</taxon>
        <taxon>Mycobacteriales</taxon>
        <taxon>Nocardiaceae</taxon>
        <taxon>Nocardia</taxon>
    </lineage>
</organism>
<evidence type="ECO:0000256" key="2">
    <source>
        <dbReference type="ARBA" id="ARBA00011344"/>
    </source>
</evidence>
<evidence type="ECO:0000256" key="3">
    <source>
        <dbReference type="ARBA" id="ARBA00023015"/>
    </source>
</evidence>
<dbReference type="InterPro" id="IPR013249">
    <property type="entry name" value="RNA_pol_sigma70_r4_t2"/>
</dbReference>
<evidence type="ECO:0000259" key="7">
    <source>
        <dbReference type="Pfam" id="PF04542"/>
    </source>
</evidence>
<dbReference type="NCBIfam" id="TIGR02937">
    <property type="entry name" value="sigma70-ECF"/>
    <property type="match status" value="1"/>
</dbReference>
<evidence type="ECO:0000256" key="6">
    <source>
        <dbReference type="ARBA" id="ARBA00023163"/>
    </source>
</evidence>
<dbReference type="InterPro" id="IPR036388">
    <property type="entry name" value="WH-like_DNA-bd_sf"/>
</dbReference>
<evidence type="ECO:0000313" key="9">
    <source>
        <dbReference type="EMBL" id="MFI2477697.1"/>
    </source>
</evidence>
<gene>
    <name evidence="9" type="ORF">ACH49W_30360</name>
</gene>
<keyword evidence="3" id="KW-0805">Transcription regulation</keyword>
<dbReference type="Gene3D" id="3.10.450.50">
    <property type="match status" value="1"/>
</dbReference>
<evidence type="ECO:0000259" key="8">
    <source>
        <dbReference type="Pfam" id="PF08281"/>
    </source>
</evidence>
<dbReference type="EMBL" id="JBIRYO010000027">
    <property type="protein sequence ID" value="MFI2477697.1"/>
    <property type="molecule type" value="Genomic_DNA"/>
</dbReference>
<dbReference type="Proteomes" id="UP001611415">
    <property type="component" value="Unassembled WGS sequence"/>
</dbReference>
<keyword evidence="10" id="KW-1185">Reference proteome</keyword>
<feature type="domain" description="RNA polymerase sigma-70 region 2" evidence="7">
    <location>
        <begin position="9"/>
        <end position="72"/>
    </location>
</feature>
<dbReference type="InterPro" id="IPR013325">
    <property type="entry name" value="RNA_pol_sigma_r2"/>
</dbReference>
<evidence type="ECO:0000313" key="10">
    <source>
        <dbReference type="Proteomes" id="UP001611415"/>
    </source>
</evidence>
<keyword evidence="5" id="KW-0238">DNA-binding</keyword>